<gene>
    <name evidence="21" type="ORF">DPMN_116189</name>
</gene>
<dbReference type="GO" id="GO:0015276">
    <property type="term" value="F:ligand-gated monoatomic ion channel activity"/>
    <property type="evidence" value="ECO:0007669"/>
    <property type="project" value="InterPro"/>
</dbReference>
<dbReference type="InterPro" id="IPR001828">
    <property type="entry name" value="ANF_lig-bd_rcpt"/>
</dbReference>
<evidence type="ECO:0000256" key="3">
    <source>
        <dbReference type="ARBA" id="ARBA00022475"/>
    </source>
</evidence>
<keyword evidence="4 18" id="KW-0812">Transmembrane</keyword>
<evidence type="ECO:0000256" key="6">
    <source>
        <dbReference type="ARBA" id="ARBA00023018"/>
    </source>
</evidence>
<feature type="binding site" evidence="15">
    <location>
        <position position="483"/>
    </location>
    <ligand>
        <name>L-glutamate</name>
        <dbReference type="ChEBI" id="CHEBI:29985"/>
    </ligand>
</feature>
<feature type="transmembrane region" description="Helical" evidence="18">
    <location>
        <begin position="526"/>
        <end position="546"/>
    </location>
</feature>
<dbReference type="InterPro" id="IPR001320">
    <property type="entry name" value="Iontro_rcpt_C"/>
</dbReference>
<evidence type="ECO:0000259" key="20">
    <source>
        <dbReference type="SMART" id="SM00918"/>
    </source>
</evidence>
<dbReference type="FunFam" id="3.40.190.10:FF:000024">
    <property type="entry name" value="Glutamate receptor, ionotropic, delta 1"/>
    <property type="match status" value="1"/>
</dbReference>
<dbReference type="SMART" id="SM00918">
    <property type="entry name" value="Lig_chan-Glu_bd"/>
    <property type="match status" value="1"/>
</dbReference>
<dbReference type="InterPro" id="IPR019594">
    <property type="entry name" value="Glu/Gly-bd"/>
</dbReference>
<evidence type="ECO:0000256" key="16">
    <source>
        <dbReference type="PIRSR" id="PIRSR601508-2"/>
    </source>
</evidence>
<evidence type="ECO:0000256" key="8">
    <source>
        <dbReference type="ARBA" id="ARBA00023136"/>
    </source>
</evidence>
<evidence type="ECO:0000256" key="11">
    <source>
        <dbReference type="ARBA" id="ARBA00023257"/>
    </source>
</evidence>
<dbReference type="Gene3D" id="1.10.287.70">
    <property type="match status" value="1"/>
</dbReference>
<sequence length="656" mass="75325">AIFDSSSVDIKLAFDKQMEFLNNQKEDIRLVAVVQKLDVTDSFAVSNAICTLINKGVYGIIGVSNASALSTIQSYSNTFRVPIISLSMTQNTTSSSQFQLFMRPVYITALLDVIVEYGWPRILYIYDTDEGLIRLQQLFLAVNNREKMLDIDVKRVPDVRSCYEMLKDLHMKNDKFEIRVFMDIPTERAEQVILKLKDDTQVANHKFHFLLGELRMDEMNLELFQNGGINITGFQLLNYSQLRDDTTNREWTKWQWPNEKAAKKIPLEPALVIDAVDLLLRALKQYNKRKSSVYSYNNYGRTINPMKCTDSNYVSPHNGSEIMRILKGREVEFNGLSGKVSFDERGFRNKFKLQLFDITMTMGLADVGYWTPENGLKTQEPNRRLNRQEQTNRTRKVTTILEKPYMMYRDEETERLKPRCGKQYFVGFCADIAKRVAEIVKFDYELCLVGDGNYGEKLDNETWDGMIGELTRDEVDLAIAPLTINSQRERVVDFTKPFMSLGISIMIKKTALKKASVFSFMDPLSYEIWMCILFAYIGVSVVLFLVSRFSPTEWRVGEGTNIANDFTIANSLWYSLGAFMQQGCDISPRSISGRIVGSVWWFFTLIIISSYTANLAAFLTVERMLTPIESAEDLAKQTEIQYGSRESGSTRDFFKA</sequence>
<dbReference type="AlphaFoldDB" id="A0A9D4QUH7"/>
<feature type="transmembrane region" description="Helical" evidence="18">
    <location>
        <begin position="599"/>
        <end position="621"/>
    </location>
</feature>
<evidence type="ECO:0000256" key="1">
    <source>
        <dbReference type="ARBA" id="ARBA00004651"/>
    </source>
</evidence>
<feature type="binding site" evidence="15">
    <location>
        <position position="488"/>
    </location>
    <ligand>
        <name>L-glutamate</name>
        <dbReference type="ChEBI" id="CHEBI:29985"/>
    </ligand>
</feature>
<feature type="binding site" evidence="15">
    <location>
        <position position="650"/>
    </location>
    <ligand>
        <name>L-glutamate</name>
        <dbReference type="ChEBI" id="CHEBI:29985"/>
    </ligand>
</feature>
<feature type="site" description="Crucial to convey clamshell closure to channel opening" evidence="16">
    <location>
        <position position="628"/>
    </location>
</feature>
<keyword evidence="2" id="KW-0813">Transport</keyword>
<keyword evidence="11" id="KW-0628">Postsynaptic cell membrane</keyword>
<dbReference type="SMART" id="SM00079">
    <property type="entry name" value="PBPe"/>
    <property type="match status" value="1"/>
</dbReference>
<dbReference type="FunFam" id="1.10.287.70:FF:000067">
    <property type="entry name" value="glutamate receptor 2 isoform X1"/>
    <property type="match status" value="1"/>
</dbReference>
<keyword evidence="7" id="KW-0406">Ion transport</keyword>
<keyword evidence="6" id="KW-0770">Synapse</keyword>
<keyword evidence="17" id="KW-1015">Disulfide bond</keyword>
<evidence type="ECO:0000256" key="2">
    <source>
        <dbReference type="ARBA" id="ARBA00022448"/>
    </source>
</evidence>
<dbReference type="Gene3D" id="3.40.190.10">
    <property type="entry name" value="Periplasmic binding protein-like II"/>
    <property type="match status" value="1"/>
</dbReference>
<feature type="binding site" evidence="15">
    <location>
        <position position="481"/>
    </location>
    <ligand>
        <name>L-glutamate</name>
        <dbReference type="ChEBI" id="CHEBI:29985"/>
    </ligand>
</feature>
<reference evidence="21" key="2">
    <citation type="submission" date="2020-11" db="EMBL/GenBank/DDBJ databases">
        <authorList>
            <person name="McCartney M.A."/>
            <person name="Auch B."/>
            <person name="Kono T."/>
            <person name="Mallez S."/>
            <person name="Becker A."/>
            <person name="Gohl D.M."/>
            <person name="Silverstein K.A.T."/>
            <person name="Koren S."/>
            <person name="Bechman K.B."/>
            <person name="Herman A."/>
            <person name="Abrahante J.E."/>
            <person name="Garbe J."/>
        </authorList>
    </citation>
    <scope>NUCLEOTIDE SEQUENCE</scope>
    <source>
        <strain evidence="21">Duluth1</strain>
        <tissue evidence="21">Whole animal</tissue>
    </source>
</reference>
<evidence type="ECO:0000256" key="9">
    <source>
        <dbReference type="ARBA" id="ARBA00023170"/>
    </source>
</evidence>
<dbReference type="Pfam" id="PF01094">
    <property type="entry name" value="ANF_receptor"/>
    <property type="match status" value="1"/>
</dbReference>
<accession>A0A9D4QUH7</accession>
<dbReference type="InterPro" id="IPR001508">
    <property type="entry name" value="Iono_Glu_rcpt_met"/>
</dbReference>
<protein>
    <recommendedName>
        <fullName evidence="23">Glutamate receptor</fullName>
    </recommendedName>
</protein>
<feature type="site" description="Interaction with the cone snail toxin Con-ikot-ikot" evidence="16">
    <location>
        <position position="655"/>
    </location>
</feature>
<evidence type="ECO:0000256" key="10">
    <source>
        <dbReference type="ARBA" id="ARBA00023180"/>
    </source>
</evidence>
<evidence type="ECO:0000256" key="18">
    <source>
        <dbReference type="SAM" id="Phobius"/>
    </source>
</evidence>
<feature type="binding site" evidence="15">
    <location>
        <position position="649"/>
    </location>
    <ligand>
        <name>L-glutamate</name>
        <dbReference type="ChEBI" id="CHEBI:29985"/>
    </ligand>
</feature>
<feature type="non-terminal residue" evidence="21">
    <location>
        <position position="656"/>
    </location>
</feature>
<keyword evidence="8 18" id="KW-0472">Membrane</keyword>
<dbReference type="EMBL" id="JAIWYP010000004">
    <property type="protein sequence ID" value="KAH3842685.1"/>
    <property type="molecule type" value="Genomic_DNA"/>
</dbReference>
<dbReference type="SUPFAM" id="SSF53850">
    <property type="entry name" value="Periplasmic binding protein-like II"/>
    <property type="match status" value="1"/>
</dbReference>
<keyword evidence="9" id="KW-0675">Receptor</keyword>
<dbReference type="Proteomes" id="UP000828390">
    <property type="component" value="Unassembled WGS sequence"/>
</dbReference>
<name>A0A9D4QUH7_DREPO</name>
<keyword evidence="10" id="KW-0325">Glycoprotein</keyword>
<dbReference type="GO" id="GO:0038023">
    <property type="term" value="F:signaling receptor activity"/>
    <property type="evidence" value="ECO:0007669"/>
    <property type="project" value="InterPro"/>
</dbReference>
<keyword evidence="22" id="KW-1185">Reference proteome</keyword>
<feature type="domain" description="Ionotropic glutamate receptor C-terminal" evidence="19">
    <location>
        <begin position="394"/>
        <end position="633"/>
    </location>
</feature>
<evidence type="ECO:0000259" key="19">
    <source>
        <dbReference type="SMART" id="SM00079"/>
    </source>
</evidence>
<dbReference type="Pfam" id="PF10613">
    <property type="entry name" value="Lig_chan-Glu_bd"/>
    <property type="match status" value="1"/>
</dbReference>
<feature type="disulfide bond" evidence="17">
    <location>
        <begin position="50"/>
        <end position="308"/>
    </location>
</feature>
<evidence type="ECO:0000256" key="4">
    <source>
        <dbReference type="ARBA" id="ARBA00022692"/>
    </source>
</evidence>
<dbReference type="Gene3D" id="3.40.50.2300">
    <property type="match status" value="2"/>
</dbReference>
<evidence type="ECO:0000256" key="7">
    <source>
        <dbReference type="ARBA" id="ARBA00023065"/>
    </source>
</evidence>
<dbReference type="SUPFAM" id="SSF81324">
    <property type="entry name" value="Voltage-gated potassium channels"/>
    <property type="match status" value="1"/>
</dbReference>
<proteinExistence type="predicted"/>
<evidence type="ECO:0000313" key="22">
    <source>
        <dbReference type="Proteomes" id="UP000828390"/>
    </source>
</evidence>
<dbReference type="InterPro" id="IPR015683">
    <property type="entry name" value="Ionotropic_Glu_rcpt"/>
</dbReference>
<dbReference type="InterPro" id="IPR028082">
    <property type="entry name" value="Peripla_BP_I"/>
</dbReference>
<keyword evidence="13" id="KW-0407">Ion channel</keyword>
<organism evidence="21 22">
    <name type="scientific">Dreissena polymorpha</name>
    <name type="common">Zebra mussel</name>
    <name type="synonym">Mytilus polymorpha</name>
    <dbReference type="NCBI Taxonomy" id="45954"/>
    <lineage>
        <taxon>Eukaryota</taxon>
        <taxon>Metazoa</taxon>
        <taxon>Spiralia</taxon>
        <taxon>Lophotrochozoa</taxon>
        <taxon>Mollusca</taxon>
        <taxon>Bivalvia</taxon>
        <taxon>Autobranchia</taxon>
        <taxon>Heteroconchia</taxon>
        <taxon>Euheterodonta</taxon>
        <taxon>Imparidentia</taxon>
        <taxon>Neoheterodontei</taxon>
        <taxon>Myida</taxon>
        <taxon>Dreissenoidea</taxon>
        <taxon>Dreissenidae</taxon>
        <taxon>Dreissena</taxon>
    </lineage>
</organism>
<evidence type="ECO:0000256" key="17">
    <source>
        <dbReference type="PIRSR" id="PIRSR601508-3"/>
    </source>
</evidence>
<evidence type="ECO:0000313" key="21">
    <source>
        <dbReference type="EMBL" id="KAH3842685.1"/>
    </source>
</evidence>
<evidence type="ECO:0000256" key="12">
    <source>
        <dbReference type="ARBA" id="ARBA00023286"/>
    </source>
</evidence>
<keyword evidence="12" id="KW-1071">Ligand-gated ion channel</keyword>
<evidence type="ECO:0000256" key="15">
    <source>
        <dbReference type="PIRSR" id="PIRSR601508-1"/>
    </source>
</evidence>
<comment type="subcellular location">
    <subcellularLocation>
        <location evidence="1">Cell membrane</location>
        <topology evidence="1">Multi-pass membrane protein</topology>
    </subcellularLocation>
    <subcellularLocation>
        <location evidence="14">Postsynaptic cell membrane</location>
    </subcellularLocation>
</comment>
<evidence type="ECO:0008006" key="23">
    <source>
        <dbReference type="Google" id="ProtNLM"/>
    </source>
</evidence>
<keyword evidence="3" id="KW-1003">Cell membrane</keyword>
<dbReference type="SUPFAM" id="SSF53822">
    <property type="entry name" value="Periplasmic binding protein-like I"/>
    <property type="match status" value="1"/>
</dbReference>
<evidence type="ECO:0000256" key="13">
    <source>
        <dbReference type="ARBA" id="ARBA00023303"/>
    </source>
</evidence>
<comment type="caution">
    <text evidence="21">The sequence shown here is derived from an EMBL/GenBank/DDBJ whole genome shotgun (WGS) entry which is preliminary data.</text>
</comment>
<dbReference type="Pfam" id="PF00060">
    <property type="entry name" value="Lig_chan"/>
    <property type="match status" value="1"/>
</dbReference>
<keyword evidence="5 18" id="KW-1133">Transmembrane helix</keyword>
<reference evidence="21" key="1">
    <citation type="journal article" date="2019" name="bioRxiv">
        <title>The Genome of the Zebra Mussel, Dreissena polymorpha: A Resource for Invasive Species Research.</title>
        <authorList>
            <person name="McCartney M.A."/>
            <person name="Auch B."/>
            <person name="Kono T."/>
            <person name="Mallez S."/>
            <person name="Zhang Y."/>
            <person name="Obille A."/>
            <person name="Becker A."/>
            <person name="Abrahante J.E."/>
            <person name="Garbe J."/>
            <person name="Badalamenti J.P."/>
            <person name="Herman A."/>
            <person name="Mangelson H."/>
            <person name="Liachko I."/>
            <person name="Sullivan S."/>
            <person name="Sone E.D."/>
            <person name="Koren S."/>
            <person name="Silverstein K.A.T."/>
            <person name="Beckman K.B."/>
            <person name="Gohl D.M."/>
        </authorList>
    </citation>
    <scope>NUCLEOTIDE SEQUENCE</scope>
    <source>
        <strain evidence="21">Duluth1</strain>
        <tissue evidence="21">Whole animal</tissue>
    </source>
</reference>
<dbReference type="GO" id="GO:0045211">
    <property type="term" value="C:postsynaptic membrane"/>
    <property type="evidence" value="ECO:0007669"/>
    <property type="project" value="UniProtKB-SubCell"/>
</dbReference>
<evidence type="ECO:0000256" key="5">
    <source>
        <dbReference type="ARBA" id="ARBA00022989"/>
    </source>
</evidence>
<dbReference type="PANTHER" id="PTHR18966">
    <property type="entry name" value="IONOTROPIC GLUTAMATE RECEPTOR"/>
    <property type="match status" value="1"/>
</dbReference>
<feature type="domain" description="Ionotropic glutamate receptor L-glutamate and glycine-binding" evidence="20">
    <location>
        <begin position="404"/>
        <end position="472"/>
    </location>
</feature>
<dbReference type="PRINTS" id="PR00177">
    <property type="entry name" value="NMDARECEPTOR"/>
</dbReference>
<evidence type="ECO:0000256" key="14">
    <source>
        <dbReference type="ARBA" id="ARBA00034100"/>
    </source>
</evidence>